<accession>A0A9C7C6Q0</accession>
<sequence length="153" mass="17905">MSLNECQLPINNVVLIDYINILNETAFNILISTSSLIINKLDMILDYLYKSSYPYPKKTEIEAKKTKKEVETILQKYHIRDSKSQNIKEAANIDHDSLFYYTKSINIFKCDNFVKQLIILIQNLMLILKTSDDFLSFNKYIPDQGATLYKYDI</sequence>
<evidence type="ECO:0000313" key="1">
    <source>
        <dbReference type="EMBL" id="BDT62911.1"/>
    </source>
</evidence>
<reference evidence="1" key="1">
    <citation type="submission" date="2022-10" db="EMBL/GenBank/DDBJ databases">
        <title>Genome sequences of endogenous nimaviruses in decapod crustaceans.</title>
        <authorList>
            <person name="Kawato S."/>
            <person name="Nozaki R."/>
            <person name="Kondo H."/>
            <person name="Hirono I."/>
        </authorList>
    </citation>
    <scope>NUCLEOTIDE SEQUENCE</scope>
    <source>
        <strain evidence="1">Ube2021</strain>
    </source>
</reference>
<dbReference type="EMBL" id="LC738879">
    <property type="protein sequence ID" value="BDT62911.1"/>
    <property type="molecule type" value="Genomic_DNA"/>
</dbReference>
<name>A0A9C7C6Q0_9VIRU</name>
<protein>
    <submittedName>
        <fullName evidence="1">Uncharacterized protein</fullName>
    </submittedName>
</protein>
<organism evidence="1">
    <name type="scientific">Trachysalambria curvirostris majanivirus</name>
    <dbReference type="NCBI Taxonomy" id="2984281"/>
    <lineage>
        <taxon>Viruses</taxon>
        <taxon>Viruses incertae sedis</taxon>
        <taxon>Naldaviricetes</taxon>
        <taxon>Nimaviridae</taxon>
    </lineage>
</organism>
<proteinExistence type="predicted"/>